<evidence type="ECO:0000256" key="2">
    <source>
        <dbReference type="ARBA" id="ARBA00022801"/>
    </source>
</evidence>
<evidence type="ECO:0000256" key="3">
    <source>
        <dbReference type="SAM" id="MobiDB-lite"/>
    </source>
</evidence>
<comment type="similarity">
    <text evidence="1">Belongs to the 4-hydroxybenzoyl-CoA thioesterase family.</text>
</comment>
<dbReference type="AlphaFoldDB" id="H5TPD1"/>
<dbReference type="EMBL" id="BAFB01000155">
    <property type="protein sequence ID" value="GAB35339.1"/>
    <property type="molecule type" value="Genomic_DNA"/>
</dbReference>
<dbReference type="PANTHER" id="PTHR31793">
    <property type="entry name" value="4-HYDROXYBENZOYL-COA THIOESTERASE FAMILY MEMBER"/>
    <property type="match status" value="1"/>
</dbReference>
<dbReference type="Proteomes" id="UP000005038">
    <property type="component" value="Unassembled WGS sequence"/>
</dbReference>
<dbReference type="InterPro" id="IPR050563">
    <property type="entry name" value="4-hydroxybenzoyl-CoA_TE"/>
</dbReference>
<keyword evidence="2" id="KW-0378">Hydrolase</keyword>
<feature type="region of interest" description="Disordered" evidence="3">
    <location>
        <begin position="45"/>
        <end position="75"/>
    </location>
</feature>
<gene>
    <name evidence="4" type="ORF">GOOTI_155_00030</name>
</gene>
<dbReference type="Pfam" id="PF13279">
    <property type="entry name" value="4HBT_2"/>
    <property type="match status" value="1"/>
</dbReference>
<reference evidence="4" key="1">
    <citation type="submission" date="2012-02" db="EMBL/GenBank/DDBJ databases">
        <title>Whole genome shotgun sequence of Gordonia otitidis NBRC 100426.</title>
        <authorList>
            <person name="Yoshida I."/>
            <person name="Hosoyama A."/>
            <person name="Tsuchikane K."/>
            <person name="Katsumata H."/>
            <person name="Yamazaki S."/>
            <person name="Fujita N."/>
        </authorList>
    </citation>
    <scope>NUCLEOTIDE SEQUENCE [LARGE SCALE GENOMIC DNA]</scope>
    <source>
        <strain evidence="4">NBRC 100426</strain>
    </source>
</reference>
<evidence type="ECO:0000313" key="4">
    <source>
        <dbReference type="EMBL" id="GAB35339.1"/>
    </source>
</evidence>
<evidence type="ECO:0000313" key="5">
    <source>
        <dbReference type="Proteomes" id="UP000005038"/>
    </source>
</evidence>
<evidence type="ECO:0008006" key="6">
    <source>
        <dbReference type="Google" id="ProtNLM"/>
    </source>
</evidence>
<dbReference type="Gene3D" id="3.10.129.10">
    <property type="entry name" value="Hotdog Thioesterase"/>
    <property type="match status" value="1"/>
</dbReference>
<sequence length="213" mass="22952">MTPWMSLPGSRVYVVDAVIGPDAHGVSPTDALGIAGQCVRMVSERPDRLRSVPDSTVPLDGLRSDSPDHSPQTGATTVSLHLRWGDMDLNQHVNNVQFARLFEEARVRTFAAWFEGAAAVLPIVVAQQVIEFRAVLAYSFDPVTVETGVSRIGRSSYTLSCTLTDPTGLLCAVAETTLVAIDPATNSPRAISDDARAVLESHRVDPTPTRRTS</sequence>
<dbReference type="PANTHER" id="PTHR31793:SF27">
    <property type="entry name" value="NOVEL THIOESTERASE SUPERFAMILY DOMAIN AND SAPOSIN A-TYPE DOMAIN CONTAINING PROTEIN (0610012H03RIK)"/>
    <property type="match status" value="1"/>
</dbReference>
<dbReference type="SUPFAM" id="SSF54637">
    <property type="entry name" value="Thioesterase/thiol ester dehydrase-isomerase"/>
    <property type="match status" value="1"/>
</dbReference>
<dbReference type="InterPro" id="IPR029069">
    <property type="entry name" value="HotDog_dom_sf"/>
</dbReference>
<dbReference type="STRING" id="1108044.GOOTI_155_00030"/>
<dbReference type="CDD" id="cd00586">
    <property type="entry name" value="4HBT"/>
    <property type="match status" value="1"/>
</dbReference>
<organism evidence="4 5">
    <name type="scientific">Gordonia otitidis (strain DSM 44809 / CCUG 52243 / JCM 12355 / NBRC 100426 / IFM 10032)</name>
    <dbReference type="NCBI Taxonomy" id="1108044"/>
    <lineage>
        <taxon>Bacteria</taxon>
        <taxon>Bacillati</taxon>
        <taxon>Actinomycetota</taxon>
        <taxon>Actinomycetes</taxon>
        <taxon>Mycobacteriales</taxon>
        <taxon>Gordoniaceae</taxon>
        <taxon>Gordonia</taxon>
    </lineage>
</organism>
<protein>
    <recommendedName>
        <fullName evidence="6">Thioesterase domain-containing protein</fullName>
    </recommendedName>
</protein>
<evidence type="ECO:0000256" key="1">
    <source>
        <dbReference type="ARBA" id="ARBA00005953"/>
    </source>
</evidence>
<comment type="caution">
    <text evidence="4">The sequence shown here is derived from an EMBL/GenBank/DDBJ whole genome shotgun (WGS) entry which is preliminary data.</text>
</comment>
<accession>H5TPD1</accession>
<dbReference type="GO" id="GO:0047617">
    <property type="term" value="F:fatty acyl-CoA hydrolase activity"/>
    <property type="evidence" value="ECO:0007669"/>
    <property type="project" value="TreeGrafter"/>
</dbReference>
<name>H5TPD1_GORO1</name>
<proteinExistence type="inferred from homology"/>
<keyword evidence="5" id="KW-1185">Reference proteome</keyword>